<evidence type="ECO:0000313" key="1">
    <source>
        <dbReference type="EMBL" id="RKG55552.1"/>
    </source>
</evidence>
<comment type="caution">
    <text evidence="1">The sequence shown here is derived from an EMBL/GenBank/DDBJ whole genome shotgun (WGS) entry which is preliminary data.</text>
</comment>
<protein>
    <submittedName>
        <fullName evidence="1">Uncharacterized protein</fullName>
    </submittedName>
</protein>
<dbReference type="Proteomes" id="UP000281084">
    <property type="component" value="Unassembled WGS sequence"/>
</dbReference>
<name>A0A3A8G926_9GAMM</name>
<dbReference type="RefSeq" id="WP_120366453.1">
    <property type="nucleotide sequence ID" value="NZ_RAXZ01000001.1"/>
</dbReference>
<proteinExistence type="predicted"/>
<dbReference type="AlphaFoldDB" id="A0A3A8G926"/>
<gene>
    <name evidence="1" type="ORF">D7V64_00080</name>
</gene>
<evidence type="ECO:0000313" key="2">
    <source>
        <dbReference type="Proteomes" id="UP000281084"/>
    </source>
</evidence>
<dbReference type="EMBL" id="RAXZ01000001">
    <property type="protein sequence ID" value="RKG55552.1"/>
    <property type="molecule type" value="Genomic_DNA"/>
</dbReference>
<accession>A0A3A8G926</accession>
<reference evidence="1 2" key="1">
    <citation type="submission" date="2018-09" db="EMBL/GenBank/DDBJ databases">
        <title>The draft genome of Acinetobacter spp. strains.</title>
        <authorList>
            <person name="Qin J."/>
            <person name="Feng Y."/>
            <person name="Zong Z."/>
        </authorList>
    </citation>
    <scope>NUCLEOTIDE SEQUENCE [LARGE SCALE GENOMIC DNA]</scope>
    <source>
        <strain evidence="1 2">WCHAc060002</strain>
    </source>
</reference>
<organism evidence="1 2">
    <name type="scientific">Acinetobacter cumulans</name>
    <dbReference type="NCBI Taxonomy" id="2136182"/>
    <lineage>
        <taxon>Bacteria</taxon>
        <taxon>Pseudomonadati</taxon>
        <taxon>Pseudomonadota</taxon>
        <taxon>Gammaproteobacteria</taxon>
        <taxon>Moraxellales</taxon>
        <taxon>Moraxellaceae</taxon>
        <taxon>Acinetobacter</taxon>
    </lineage>
</organism>
<sequence length="221" mass="24511">MIGHQRDVLAALGIDIWIPKAEVCQPHQSTLWRDQAPAEIISDTVSEIIVPHLVARSSVVISPSPALLPAQQEAVVVAESVKQAPEPEIDVRPSLNIDAFVVEALNMAHCVVLTDAANLTAEQQLLWSNIQRALASEFLILQWPFAWLKFQDGRGASSYVQGFIDGMSEGRKSILCLGKIPYLESSECIELASLQEMLDEPKLKKRLWQFMQSKPKDLESS</sequence>